<reference evidence="17 18" key="1">
    <citation type="submission" date="2016-05" db="EMBL/GenBank/DDBJ databases">
        <title>Complete genome sequence of Corynebacterium crudilactis, a new Corynebacterium species isolated from raw cow's milk.</title>
        <authorList>
            <person name="Christian R."/>
            <person name="Zimmermann J."/>
            <person name="Lipski A."/>
            <person name="Kalinowski J."/>
        </authorList>
    </citation>
    <scope>NUCLEOTIDE SEQUENCE [LARGE SCALE GENOMIC DNA]</scope>
    <source>
        <strain evidence="17 18">JZ16</strain>
    </source>
</reference>
<feature type="transmembrane region" description="Helical" evidence="14">
    <location>
        <begin position="121"/>
        <end position="144"/>
    </location>
</feature>
<comment type="catalytic activity">
    <reaction evidence="12">
        <text>Adds an alpha-D-arabinofuranosyl group from trans,octacis-decaprenylphospho-beta-D-arabinofuranose at the 5-O-position of the eighth, tenth and twelfth galactofuranose unit of the galactofuranan chain of [beta-D-galactofuranosyl-(1-&gt;5)-beta-D-galactofuranosyl-(1-&gt;6)]14-beta-D-galactofuranosyl-(1-&gt;5)-beta-D-galactofuranosyl-(1-&gt;4)-alpha-L-rhamnopyranosyl-(1-&gt;3)-N-acetyl-alpha-D-glucosaminyl-diphospho-trans,octacis-decaprenol.</text>
        <dbReference type="EC" id="2.4.2.46"/>
    </reaction>
</comment>
<feature type="transmembrane region" description="Helical" evidence="14">
    <location>
        <begin position="329"/>
        <end position="347"/>
    </location>
</feature>
<keyword evidence="8 14" id="KW-0812">Transmembrane</keyword>
<dbReference type="KEGG" id="ccjz:ccrud_01005"/>
<dbReference type="UniPathway" id="UPA00963"/>
<organism evidence="17 18">
    <name type="scientific">Corynebacterium crudilactis</name>
    <dbReference type="NCBI Taxonomy" id="1652495"/>
    <lineage>
        <taxon>Bacteria</taxon>
        <taxon>Bacillati</taxon>
        <taxon>Actinomycetota</taxon>
        <taxon>Actinomycetes</taxon>
        <taxon>Mycobacteriales</taxon>
        <taxon>Corynebacteriaceae</taxon>
        <taxon>Corynebacterium</taxon>
    </lineage>
</organism>
<evidence type="ECO:0000313" key="18">
    <source>
        <dbReference type="Proteomes" id="UP000076929"/>
    </source>
</evidence>
<proteinExistence type="inferred from homology"/>
<evidence type="ECO:0000256" key="5">
    <source>
        <dbReference type="ARBA" id="ARBA00020482"/>
    </source>
</evidence>
<feature type="transmembrane region" description="Helical" evidence="14">
    <location>
        <begin position="380"/>
        <end position="399"/>
    </location>
</feature>
<evidence type="ECO:0000259" key="15">
    <source>
        <dbReference type="Pfam" id="PF12249"/>
    </source>
</evidence>
<feature type="transmembrane region" description="Helical" evidence="14">
    <location>
        <begin position="42"/>
        <end position="63"/>
    </location>
</feature>
<evidence type="ECO:0000256" key="8">
    <source>
        <dbReference type="ARBA" id="ARBA00022692"/>
    </source>
</evidence>
<evidence type="ECO:0000256" key="9">
    <source>
        <dbReference type="ARBA" id="ARBA00022989"/>
    </source>
</evidence>
<dbReference type="Pfam" id="PF12250">
    <property type="entry name" value="AftA_N"/>
    <property type="match status" value="1"/>
</dbReference>
<feature type="domain" description="Arabinofuranosyltransferase AftA N-terminal" evidence="16">
    <location>
        <begin position="45"/>
        <end position="490"/>
    </location>
</feature>
<sequence>MINTSEDEGAVSVHQDLNPYGPSRVPEGEVYRPDSLNKKATLVAIAGAAALAFLFALVLWLGLKQTNLPAFGSSNVTKALSSATIAAVLLVTGGLTWLWLRDEHRSNPRWELENIKPRPKWRIALTYLVSYLSPATIVIAVLAIPLSATRLYLDGVSVDQGFRTQFLTRMADEISLADMNYIDMPTYYPAGWFWLGGRLANMLGLPGWEAFQPWAIISMAVSASILVPVWQRITGSLPVATGIALVTTCVILAMNSEEPYAAIVAMGVPAMLMLSSRIARGGKFALCGGIVYLGVSATFYTLFTGAIALSTVAICLLVAAVLRRSIKPLLWLAVLGVSSIAVALLSWGPFLLASVNGAEQSGDSATHYLPTSGTQFPVPFLAPSVVGLLCLIGLVYLVVRFHGREVRAMWVGIVVVYGWIAMSMAITLLGNTLLGFRLETVLVLIFATAGVLGIADFRLASIYQLYPTQITERTATFITNTIVIIVLLGGLQYAQDLPQKNARAIDLAYTDTDGYGERADLYPAGSARYYKDFNEHLLDQGFEPSDTVVLTDELDFMSYYPYHGFQAFTSHYANPLGEFGNRNVFIEDLAIRSWDELAAPQDFHDALMKSPWATPDVFIFRGSAENLDAGWKYDIAEDLYPNNPNVRFRGVFFNPESFDEIWRTEQVGPFVVVTHNE</sequence>
<comment type="pathway">
    <text evidence="2">Cell wall biogenesis; cell wall polysaccharide biosynthesis.</text>
</comment>
<accession>A0A172QQH5</accession>
<evidence type="ECO:0000256" key="7">
    <source>
        <dbReference type="ARBA" id="ARBA00022679"/>
    </source>
</evidence>
<evidence type="ECO:0000256" key="6">
    <source>
        <dbReference type="ARBA" id="ARBA00022475"/>
    </source>
</evidence>
<protein>
    <recommendedName>
        <fullName evidence="5">Galactan 5-O-arabinofuranosyltransferase</fullName>
        <ecNumber evidence="4">2.4.2.46</ecNumber>
    </recommendedName>
    <alternativeName>
        <fullName evidence="11">Arabinofuranosyltransferase AftA</fullName>
    </alternativeName>
</protein>
<dbReference type="OrthoDB" id="4775300at2"/>
<evidence type="ECO:0000259" key="16">
    <source>
        <dbReference type="Pfam" id="PF12250"/>
    </source>
</evidence>
<evidence type="ECO:0000313" key="17">
    <source>
        <dbReference type="EMBL" id="ANE02937.1"/>
    </source>
</evidence>
<dbReference type="Pfam" id="PF12249">
    <property type="entry name" value="AftA_C"/>
    <property type="match status" value="1"/>
</dbReference>
<dbReference type="InterPro" id="IPR020959">
    <property type="entry name" value="ArabinofuranosylTrfase_AftA_C"/>
</dbReference>
<feature type="transmembrane region" description="Helical" evidence="14">
    <location>
        <begin position="475"/>
        <end position="494"/>
    </location>
</feature>
<dbReference type="EMBL" id="CP015622">
    <property type="protein sequence ID" value="ANE02937.1"/>
    <property type="molecule type" value="Genomic_DNA"/>
</dbReference>
<comment type="subcellular location">
    <subcellularLocation>
        <location evidence="1">Cell membrane</location>
        <topology evidence="1">Multi-pass membrane protein</topology>
    </subcellularLocation>
</comment>
<feature type="transmembrane region" description="Helical" evidence="14">
    <location>
        <begin position="211"/>
        <end position="230"/>
    </location>
</feature>
<evidence type="ECO:0000256" key="12">
    <source>
        <dbReference type="ARBA" id="ARBA00034030"/>
    </source>
</evidence>
<keyword evidence="6" id="KW-1003">Cell membrane</keyword>
<dbReference type="STRING" id="1652495.ccrud_01005"/>
<dbReference type="InterPro" id="IPR020963">
    <property type="entry name" value="ArabinofuranosylTrfase_AftA_N"/>
</dbReference>
<feature type="region of interest" description="Disordered" evidence="13">
    <location>
        <begin position="1"/>
        <end position="25"/>
    </location>
</feature>
<comment type="similarity">
    <text evidence="3">Belongs to the glycosyltransferase 85 family.</text>
</comment>
<feature type="transmembrane region" description="Helical" evidence="14">
    <location>
        <begin position="83"/>
        <end position="100"/>
    </location>
</feature>
<dbReference type="GO" id="GO:0005886">
    <property type="term" value="C:plasma membrane"/>
    <property type="evidence" value="ECO:0007669"/>
    <property type="project" value="UniProtKB-SubCell"/>
</dbReference>
<evidence type="ECO:0000256" key="2">
    <source>
        <dbReference type="ARBA" id="ARBA00004776"/>
    </source>
</evidence>
<evidence type="ECO:0000256" key="4">
    <source>
        <dbReference type="ARBA" id="ARBA00012037"/>
    </source>
</evidence>
<keyword evidence="7" id="KW-0808">Transferase</keyword>
<feature type="domain" description="Arabinofuranosyltransferase AftA C-terminal" evidence="15">
    <location>
        <begin position="497"/>
        <end position="674"/>
    </location>
</feature>
<evidence type="ECO:0000256" key="10">
    <source>
        <dbReference type="ARBA" id="ARBA00023136"/>
    </source>
</evidence>
<gene>
    <name evidence="17" type="ORF">ccrud_01005</name>
</gene>
<keyword evidence="18" id="KW-1185">Reference proteome</keyword>
<feature type="transmembrane region" description="Helical" evidence="14">
    <location>
        <begin position="441"/>
        <end position="463"/>
    </location>
</feature>
<evidence type="ECO:0000256" key="11">
    <source>
        <dbReference type="ARBA" id="ARBA00033184"/>
    </source>
</evidence>
<evidence type="ECO:0000256" key="1">
    <source>
        <dbReference type="ARBA" id="ARBA00004651"/>
    </source>
</evidence>
<dbReference type="AlphaFoldDB" id="A0A172QQH5"/>
<dbReference type="GO" id="GO:0045227">
    <property type="term" value="P:capsule polysaccharide biosynthetic process"/>
    <property type="evidence" value="ECO:0007669"/>
    <property type="project" value="UniProtKB-UniPathway"/>
</dbReference>
<dbReference type="RefSeq" id="WP_066563619.1">
    <property type="nucleotide sequence ID" value="NZ_CP015622.1"/>
</dbReference>
<evidence type="ECO:0000256" key="3">
    <source>
        <dbReference type="ARBA" id="ARBA00009655"/>
    </source>
</evidence>
<feature type="transmembrane region" description="Helical" evidence="14">
    <location>
        <begin position="408"/>
        <end position="429"/>
    </location>
</feature>
<feature type="transmembrane region" description="Helical" evidence="14">
    <location>
        <begin position="306"/>
        <end position="322"/>
    </location>
</feature>
<evidence type="ECO:0000256" key="13">
    <source>
        <dbReference type="SAM" id="MobiDB-lite"/>
    </source>
</evidence>
<evidence type="ECO:0000256" key="14">
    <source>
        <dbReference type="SAM" id="Phobius"/>
    </source>
</evidence>
<keyword evidence="9 14" id="KW-1133">Transmembrane helix</keyword>
<feature type="transmembrane region" description="Helical" evidence="14">
    <location>
        <begin position="237"/>
        <end position="254"/>
    </location>
</feature>
<dbReference type="EC" id="2.4.2.46" evidence="4"/>
<name>A0A172QQH5_9CORY</name>
<dbReference type="Proteomes" id="UP000076929">
    <property type="component" value="Chromosome"/>
</dbReference>
<dbReference type="GO" id="GO:0016757">
    <property type="term" value="F:glycosyltransferase activity"/>
    <property type="evidence" value="ECO:0007669"/>
    <property type="project" value="InterPro"/>
</dbReference>
<keyword evidence="10 14" id="KW-0472">Membrane</keyword>
<dbReference type="GO" id="GO:0044038">
    <property type="term" value="P:cell wall macromolecule biosynthetic process"/>
    <property type="evidence" value="ECO:0007669"/>
    <property type="project" value="InterPro"/>
</dbReference>